<feature type="domain" description="CBM20" evidence="4">
    <location>
        <begin position="297"/>
        <end position="346"/>
    </location>
</feature>
<dbReference type="AlphaFoldDB" id="A0AAD7DGT7"/>
<proteinExistence type="inferred from homology"/>
<evidence type="ECO:0000259" key="4">
    <source>
        <dbReference type="PROSITE" id="PS51166"/>
    </source>
</evidence>
<dbReference type="SUPFAM" id="SSF49452">
    <property type="entry name" value="Starch-binding domain-like"/>
    <property type="match status" value="1"/>
</dbReference>
<dbReference type="Gene3D" id="2.60.40.10">
    <property type="entry name" value="Immunoglobulins"/>
    <property type="match status" value="1"/>
</dbReference>
<comment type="caution">
    <text evidence="5">The sequence shown here is derived from an EMBL/GenBank/DDBJ whole genome shotgun (WGS) entry which is preliminary data.</text>
</comment>
<protein>
    <recommendedName>
        <fullName evidence="4">CBM20 domain-containing protein</fullName>
    </recommendedName>
</protein>
<evidence type="ECO:0000256" key="1">
    <source>
        <dbReference type="ARBA" id="ARBA00008061"/>
    </source>
</evidence>
<evidence type="ECO:0000313" key="5">
    <source>
        <dbReference type="EMBL" id="KAJ7691417.1"/>
    </source>
</evidence>
<organism evidence="5 6">
    <name type="scientific">Mycena rosella</name>
    <name type="common">Pink bonnet</name>
    <name type="synonym">Agaricus rosellus</name>
    <dbReference type="NCBI Taxonomy" id="1033263"/>
    <lineage>
        <taxon>Eukaryota</taxon>
        <taxon>Fungi</taxon>
        <taxon>Dikarya</taxon>
        <taxon>Basidiomycota</taxon>
        <taxon>Agaricomycotina</taxon>
        <taxon>Agaricomycetes</taxon>
        <taxon>Agaricomycetidae</taxon>
        <taxon>Agaricales</taxon>
        <taxon>Marasmiineae</taxon>
        <taxon>Mycenaceae</taxon>
        <taxon>Mycena</taxon>
    </lineage>
</organism>
<comment type="similarity">
    <text evidence="1">Belongs to the glycosyl hydrolase 13 family.</text>
</comment>
<dbReference type="GO" id="GO:2001070">
    <property type="term" value="F:starch binding"/>
    <property type="evidence" value="ECO:0007669"/>
    <property type="project" value="InterPro"/>
</dbReference>
<dbReference type="EMBL" id="JARKIE010000058">
    <property type="protein sequence ID" value="KAJ7691417.1"/>
    <property type="molecule type" value="Genomic_DNA"/>
</dbReference>
<dbReference type="GO" id="GO:0000272">
    <property type="term" value="P:polysaccharide catabolic process"/>
    <property type="evidence" value="ECO:0007669"/>
    <property type="project" value="UniProtKB-KW"/>
</dbReference>
<dbReference type="PANTHER" id="PTHR43447">
    <property type="entry name" value="ALPHA-AMYLASE"/>
    <property type="match status" value="1"/>
</dbReference>
<keyword evidence="6" id="KW-1185">Reference proteome</keyword>
<dbReference type="SUPFAM" id="SSF51445">
    <property type="entry name" value="(Trans)glycosidases"/>
    <property type="match status" value="1"/>
</dbReference>
<dbReference type="Proteomes" id="UP001221757">
    <property type="component" value="Unassembled WGS sequence"/>
</dbReference>
<name>A0AAD7DGT7_MYCRO</name>
<dbReference type="InterPro" id="IPR017853">
    <property type="entry name" value="GH"/>
</dbReference>
<dbReference type="InterPro" id="IPR002044">
    <property type="entry name" value="CBM20"/>
</dbReference>
<evidence type="ECO:0000256" key="2">
    <source>
        <dbReference type="ARBA" id="ARBA00023277"/>
    </source>
</evidence>
<evidence type="ECO:0000256" key="3">
    <source>
        <dbReference type="ARBA" id="ARBA00023326"/>
    </source>
</evidence>
<dbReference type="InterPro" id="IPR013784">
    <property type="entry name" value="Carb-bd-like_fold"/>
</dbReference>
<reference evidence="5" key="1">
    <citation type="submission" date="2023-03" db="EMBL/GenBank/DDBJ databases">
        <title>Massive genome expansion in bonnet fungi (Mycena s.s.) driven by repeated elements and novel gene families across ecological guilds.</title>
        <authorList>
            <consortium name="Lawrence Berkeley National Laboratory"/>
            <person name="Harder C.B."/>
            <person name="Miyauchi S."/>
            <person name="Viragh M."/>
            <person name="Kuo A."/>
            <person name="Thoen E."/>
            <person name="Andreopoulos B."/>
            <person name="Lu D."/>
            <person name="Skrede I."/>
            <person name="Drula E."/>
            <person name="Henrissat B."/>
            <person name="Morin E."/>
            <person name="Kohler A."/>
            <person name="Barry K."/>
            <person name="LaButti K."/>
            <person name="Morin E."/>
            <person name="Salamov A."/>
            <person name="Lipzen A."/>
            <person name="Mereny Z."/>
            <person name="Hegedus B."/>
            <person name="Baldrian P."/>
            <person name="Stursova M."/>
            <person name="Weitz H."/>
            <person name="Taylor A."/>
            <person name="Grigoriev I.V."/>
            <person name="Nagy L.G."/>
            <person name="Martin F."/>
            <person name="Kauserud H."/>
        </authorList>
    </citation>
    <scope>NUCLEOTIDE SEQUENCE</scope>
    <source>
        <strain evidence="5">CBHHK067</strain>
    </source>
</reference>
<dbReference type="PROSITE" id="PS51166">
    <property type="entry name" value="CBM20"/>
    <property type="match status" value="1"/>
</dbReference>
<dbReference type="Pfam" id="PF00686">
    <property type="entry name" value="CBM_20"/>
    <property type="match status" value="1"/>
</dbReference>
<gene>
    <name evidence="5" type="ORF">B0H17DRAFT_1201064</name>
</gene>
<sequence length="346" mass="35658">MPKKKIIARFQSQVKDRAFALSLSVRFGLKYPAVDRRGGGYADAAATRIDAVLARSGAASTRTDAAAARTGAQECSTKAGDMSGQCRVTPLIWGAGEPIQPSESVGNGDVQEFRYTTALLNAFSGGGISSLEDLEDQGWVAGNTANVFVVNHDTERNGGSQNINSPSNTYITAMIFSLAHSYGTPTILSSYTCATIDDGAPNGGVGTCSATDGSDGWLCQHRFVAFTGMVGFRNQVGSAAITNWVSPQAQKIAFGRGSAGFTVSGGSFTATVLARSAVAIHTGQLGTGSGPGTPSSPPPASTVAVAFAETATTTFGENIFLVGSIPELGTWDPDSSIPLFTATYPV</sequence>
<evidence type="ECO:0000313" key="6">
    <source>
        <dbReference type="Proteomes" id="UP001221757"/>
    </source>
</evidence>
<keyword evidence="3" id="KW-0624">Polysaccharide degradation</keyword>
<dbReference type="Gene3D" id="3.20.20.80">
    <property type="entry name" value="Glycosidases"/>
    <property type="match status" value="1"/>
</dbReference>
<keyword evidence="2" id="KW-0119">Carbohydrate metabolism</keyword>
<accession>A0AAD7DGT7</accession>
<dbReference type="InterPro" id="IPR013783">
    <property type="entry name" value="Ig-like_fold"/>
</dbReference>